<dbReference type="eggNOG" id="KOG1221">
    <property type="taxonomic scope" value="Eukaryota"/>
</dbReference>
<dbReference type="FunFam" id="3.40.50.720:FF:000143">
    <property type="entry name" value="Fatty acyl-CoA reductase"/>
    <property type="match status" value="1"/>
</dbReference>
<gene>
    <name evidence="14" type="primary">Dvir\GJ24383</name>
    <name evidence="14" type="ORF">Dvir_GJ24383</name>
</gene>
<keyword evidence="5 11" id="KW-0521">NADP</keyword>
<evidence type="ECO:0000256" key="6">
    <source>
        <dbReference type="ARBA" id="ARBA00022989"/>
    </source>
</evidence>
<protein>
    <recommendedName>
        <fullName evidence="11">Fatty acyl-CoA reductase</fullName>
        <ecNumber evidence="11">1.2.1.84</ecNumber>
    </recommendedName>
</protein>
<dbReference type="Proteomes" id="UP000008792">
    <property type="component" value="Unassembled WGS sequence"/>
</dbReference>
<evidence type="ECO:0000259" key="13">
    <source>
        <dbReference type="Pfam" id="PF07993"/>
    </source>
</evidence>
<dbReference type="Pfam" id="PF07993">
    <property type="entry name" value="NAD_binding_4"/>
    <property type="match status" value="1"/>
</dbReference>
<keyword evidence="15" id="KW-1185">Reference proteome</keyword>
<keyword evidence="8 11" id="KW-0443">Lipid metabolism</keyword>
<evidence type="ECO:0000256" key="2">
    <source>
        <dbReference type="ARBA" id="ARBA00005928"/>
    </source>
</evidence>
<feature type="transmembrane region" description="Helical" evidence="11">
    <location>
        <begin position="491"/>
        <end position="512"/>
    </location>
</feature>
<evidence type="ECO:0000313" key="15">
    <source>
        <dbReference type="Proteomes" id="UP000008792"/>
    </source>
</evidence>
<dbReference type="CDD" id="cd05236">
    <property type="entry name" value="FAR-N_SDR_e"/>
    <property type="match status" value="1"/>
</dbReference>
<dbReference type="GO" id="GO:0080019">
    <property type="term" value="F:alcohol-forming very long-chain fatty acyl-CoA reductase activity"/>
    <property type="evidence" value="ECO:0007669"/>
    <property type="project" value="InterPro"/>
</dbReference>
<evidence type="ECO:0000256" key="3">
    <source>
        <dbReference type="ARBA" id="ARBA00022516"/>
    </source>
</evidence>
<feature type="transmembrane region" description="Helical" evidence="11">
    <location>
        <begin position="371"/>
        <end position="392"/>
    </location>
</feature>
<organism evidence="14 15">
    <name type="scientific">Drosophila virilis</name>
    <name type="common">Fruit fly</name>
    <dbReference type="NCBI Taxonomy" id="7244"/>
    <lineage>
        <taxon>Eukaryota</taxon>
        <taxon>Metazoa</taxon>
        <taxon>Ecdysozoa</taxon>
        <taxon>Arthropoda</taxon>
        <taxon>Hexapoda</taxon>
        <taxon>Insecta</taxon>
        <taxon>Pterygota</taxon>
        <taxon>Neoptera</taxon>
        <taxon>Endopterygota</taxon>
        <taxon>Diptera</taxon>
        <taxon>Brachycera</taxon>
        <taxon>Muscomorpha</taxon>
        <taxon>Ephydroidea</taxon>
        <taxon>Drosophilidae</taxon>
        <taxon>Drosophila</taxon>
    </lineage>
</organism>
<dbReference type="PANTHER" id="PTHR11011:SF60">
    <property type="entry name" value="FATTY ACYL-COA REDUCTASE-RELATED"/>
    <property type="match status" value="1"/>
</dbReference>
<dbReference type="InParanoid" id="B4LXG9"/>
<dbReference type="Gene3D" id="3.40.50.720">
    <property type="entry name" value="NAD(P)-binding Rossmann-like Domain"/>
    <property type="match status" value="1"/>
</dbReference>
<feature type="domain" description="Thioester reductase (TE)" evidence="13">
    <location>
        <begin position="22"/>
        <end position="292"/>
    </location>
</feature>
<dbReference type="STRING" id="7244.B4LXG9"/>
<dbReference type="GO" id="GO:0035336">
    <property type="term" value="P:long-chain fatty-acyl-CoA metabolic process"/>
    <property type="evidence" value="ECO:0007669"/>
    <property type="project" value="TreeGrafter"/>
</dbReference>
<dbReference type="InterPro" id="IPR013120">
    <property type="entry name" value="FAR_NAD-bd"/>
</dbReference>
<evidence type="ECO:0000256" key="5">
    <source>
        <dbReference type="ARBA" id="ARBA00022857"/>
    </source>
</evidence>
<keyword evidence="9 11" id="KW-0472">Membrane</keyword>
<keyword evidence="3 11" id="KW-0444">Lipid biosynthesis</keyword>
<evidence type="ECO:0000256" key="11">
    <source>
        <dbReference type="RuleBase" id="RU363097"/>
    </source>
</evidence>
<keyword evidence="4 11" id="KW-0812">Transmembrane</keyword>
<evidence type="ECO:0000256" key="8">
    <source>
        <dbReference type="ARBA" id="ARBA00023098"/>
    </source>
</evidence>
<dbReference type="SUPFAM" id="SSF51735">
    <property type="entry name" value="NAD(P)-binding Rossmann-fold domains"/>
    <property type="match status" value="1"/>
</dbReference>
<dbReference type="GO" id="GO:0102965">
    <property type="term" value="F:alcohol-forming long-chain fatty acyl-CoA reductase activity"/>
    <property type="evidence" value="ECO:0007669"/>
    <property type="project" value="UniProtKB-EC"/>
</dbReference>
<dbReference type="GO" id="GO:0016020">
    <property type="term" value="C:membrane"/>
    <property type="evidence" value="ECO:0007669"/>
    <property type="project" value="UniProtKB-SubCell"/>
</dbReference>
<evidence type="ECO:0000256" key="9">
    <source>
        <dbReference type="ARBA" id="ARBA00023136"/>
    </source>
</evidence>
<dbReference type="GO" id="GO:0005777">
    <property type="term" value="C:peroxisome"/>
    <property type="evidence" value="ECO:0007669"/>
    <property type="project" value="TreeGrafter"/>
</dbReference>
<dbReference type="OrthoDB" id="429813at2759"/>
<dbReference type="InterPro" id="IPR033640">
    <property type="entry name" value="FAR_C"/>
</dbReference>
<dbReference type="FunCoup" id="B4LXG9">
    <property type="interactions" value="87"/>
</dbReference>
<comment type="catalytic activity">
    <reaction evidence="10 11">
        <text>a long-chain fatty acyl-CoA + 2 NADPH + 2 H(+) = a long-chain primary fatty alcohol + 2 NADP(+) + CoA</text>
        <dbReference type="Rhea" id="RHEA:52716"/>
        <dbReference type="ChEBI" id="CHEBI:15378"/>
        <dbReference type="ChEBI" id="CHEBI:57287"/>
        <dbReference type="ChEBI" id="CHEBI:57783"/>
        <dbReference type="ChEBI" id="CHEBI:58349"/>
        <dbReference type="ChEBI" id="CHEBI:77396"/>
        <dbReference type="ChEBI" id="CHEBI:83139"/>
        <dbReference type="EC" id="1.2.1.84"/>
    </reaction>
</comment>
<keyword evidence="7 11" id="KW-0560">Oxidoreductase</keyword>
<dbReference type="KEGG" id="dvi:6629926"/>
<feature type="domain" description="Fatty acyl-CoA reductase C-terminal" evidence="12">
    <location>
        <begin position="380"/>
        <end position="472"/>
    </location>
</feature>
<dbReference type="InterPro" id="IPR036291">
    <property type="entry name" value="NAD(P)-bd_dom_sf"/>
</dbReference>
<name>B4LXG9_DROVI</name>
<proteinExistence type="inferred from homology"/>
<dbReference type="EMBL" id="CH940650">
    <property type="protein sequence ID" value="EDW67847.2"/>
    <property type="molecule type" value="Genomic_DNA"/>
</dbReference>
<keyword evidence="6 11" id="KW-1133">Transmembrane helix</keyword>
<dbReference type="InterPro" id="IPR026055">
    <property type="entry name" value="FAR"/>
</dbReference>
<dbReference type="Pfam" id="PF03015">
    <property type="entry name" value="Sterile"/>
    <property type="match status" value="1"/>
</dbReference>
<evidence type="ECO:0000256" key="4">
    <source>
        <dbReference type="ARBA" id="ARBA00022692"/>
    </source>
</evidence>
<comment type="function">
    <text evidence="11">Catalyzes the reduction of fatty acyl-CoA to fatty alcohols.</text>
</comment>
<reference evidence="14 15" key="1">
    <citation type="journal article" date="2007" name="Nature">
        <title>Evolution of genes and genomes on the Drosophila phylogeny.</title>
        <authorList>
            <consortium name="Drosophila 12 Genomes Consortium"/>
            <person name="Clark A.G."/>
            <person name="Eisen M.B."/>
            <person name="Smith D.R."/>
            <person name="Bergman C.M."/>
            <person name="Oliver B."/>
            <person name="Markow T.A."/>
            <person name="Kaufman T.C."/>
            <person name="Kellis M."/>
            <person name="Gelbart W."/>
            <person name="Iyer V.N."/>
            <person name="Pollard D.A."/>
            <person name="Sackton T.B."/>
            <person name="Larracuente A.M."/>
            <person name="Singh N.D."/>
            <person name="Abad J.P."/>
            <person name="Abt D.N."/>
            <person name="Adryan B."/>
            <person name="Aguade M."/>
            <person name="Akashi H."/>
            <person name="Anderson W.W."/>
            <person name="Aquadro C.F."/>
            <person name="Ardell D.H."/>
            <person name="Arguello R."/>
            <person name="Artieri C.G."/>
            <person name="Barbash D.A."/>
            <person name="Barker D."/>
            <person name="Barsanti P."/>
            <person name="Batterham P."/>
            <person name="Batzoglou S."/>
            <person name="Begun D."/>
            <person name="Bhutkar A."/>
            <person name="Blanco E."/>
            <person name="Bosak S.A."/>
            <person name="Bradley R.K."/>
            <person name="Brand A.D."/>
            <person name="Brent M.R."/>
            <person name="Brooks A.N."/>
            <person name="Brown R.H."/>
            <person name="Butlin R.K."/>
            <person name="Caggese C."/>
            <person name="Calvi B.R."/>
            <person name="Bernardo de Carvalho A."/>
            <person name="Caspi A."/>
            <person name="Castrezana S."/>
            <person name="Celniker S.E."/>
            <person name="Chang J.L."/>
            <person name="Chapple C."/>
            <person name="Chatterji S."/>
            <person name="Chinwalla A."/>
            <person name="Civetta A."/>
            <person name="Clifton S.W."/>
            <person name="Comeron J.M."/>
            <person name="Costello J.C."/>
            <person name="Coyne J.A."/>
            <person name="Daub J."/>
            <person name="David R.G."/>
            <person name="Delcher A.L."/>
            <person name="Delehaunty K."/>
            <person name="Do C.B."/>
            <person name="Ebling H."/>
            <person name="Edwards K."/>
            <person name="Eickbush T."/>
            <person name="Evans J.D."/>
            <person name="Filipski A."/>
            <person name="Findeiss S."/>
            <person name="Freyhult E."/>
            <person name="Fulton L."/>
            <person name="Fulton R."/>
            <person name="Garcia A.C."/>
            <person name="Gardiner A."/>
            <person name="Garfield D.A."/>
            <person name="Garvin B.E."/>
            <person name="Gibson G."/>
            <person name="Gilbert D."/>
            <person name="Gnerre S."/>
            <person name="Godfrey J."/>
            <person name="Good R."/>
            <person name="Gotea V."/>
            <person name="Gravely B."/>
            <person name="Greenberg A.J."/>
            <person name="Griffiths-Jones S."/>
            <person name="Gross S."/>
            <person name="Guigo R."/>
            <person name="Gustafson E.A."/>
            <person name="Haerty W."/>
            <person name="Hahn M.W."/>
            <person name="Halligan D.L."/>
            <person name="Halpern A.L."/>
            <person name="Halter G.M."/>
            <person name="Han M.V."/>
            <person name="Heger A."/>
            <person name="Hillier L."/>
            <person name="Hinrichs A.S."/>
            <person name="Holmes I."/>
            <person name="Hoskins R.A."/>
            <person name="Hubisz M.J."/>
            <person name="Hultmark D."/>
            <person name="Huntley M.A."/>
            <person name="Jaffe D.B."/>
            <person name="Jagadeeshan S."/>
            <person name="Jeck W.R."/>
            <person name="Johnson J."/>
            <person name="Jones C.D."/>
            <person name="Jordan W.C."/>
            <person name="Karpen G.H."/>
            <person name="Kataoka E."/>
            <person name="Keightley P.D."/>
            <person name="Kheradpour P."/>
            <person name="Kirkness E.F."/>
            <person name="Koerich L.B."/>
            <person name="Kristiansen K."/>
            <person name="Kudrna D."/>
            <person name="Kulathinal R.J."/>
            <person name="Kumar S."/>
            <person name="Kwok R."/>
            <person name="Lander E."/>
            <person name="Langley C.H."/>
            <person name="Lapoint R."/>
            <person name="Lazzaro B.P."/>
            <person name="Lee S.J."/>
            <person name="Levesque L."/>
            <person name="Li R."/>
            <person name="Lin C.F."/>
            <person name="Lin M.F."/>
            <person name="Lindblad-Toh K."/>
            <person name="Llopart A."/>
            <person name="Long M."/>
            <person name="Low L."/>
            <person name="Lozovsky E."/>
            <person name="Lu J."/>
            <person name="Luo M."/>
            <person name="Machado C.A."/>
            <person name="Makalowski W."/>
            <person name="Marzo M."/>
            <person name="Matsuda M."/>
            <person name="Matzkin L."/>
            <person name="McAllister B."/>
            <person name="McBride C.S."/>
            <person name="McKernan B."/>
            <person name="McKernan K."/>
            <person name="Mendez-Lago M."/>
            <person name="Minx P."/>
            <person name="Mollenhauer M.U."/>
            <person name="Montooth K."/>
            <person name="Mount S.M."/>
            <person name="Mu X."/>
            <person name="Myers E."/>
            <person name="Negre B."/>
            <person name="Newfeld S."/>
            <person name="Nielsen R."/>
            <person name="Noor M.A."/>
            <person name="O'Grady P."/>
            <person name="Pachter L."/>
            <person name="Papaceit M."/>
            <person name="Parisi M.J."/>
            <person name="Parisi M."/>
            <person name="Parts L."/>
            <person name="Pedersen J.S."/>
            <person name="Pesole G."/>
            <person name="Phillippy A.M."/>
            <person name="Ponting C.P."/>
            <person name="Pop M."/>
            <person name="Porcelli D."/>
            <person name="Powell J.R."/>
            <person name="Prohaska S."/>
            <person name="Pruitt K."/>
            <person name="Puig M."/>
            <person name="Quesneville H."/>
            <person name="Ram K.R."/>
            <person name="Rand D."/>
            <person name="Rasmussen M.D."/>
            <person name="Reed L.K."/>
            <person name="Reenan R."/>
            <person name="Reily A."/>
            <person name="Remington K.A."/>
            <person name="Rieger T.T."/>
            <person name="Ritchie M.G."/>
            <person name="Robin C."/>
            <person name="Rogers Y.H."/>
            <person name="Rohde C."/>
            <person name="Rozas J."/>
            <person name="Rubenfield M.J."/>
            <person name="Ruiz A."/>
            <person name="Russo S."/>
            <person name="Salzberg S.L."/>
            <person name="Sanchez-Gracia A."/>
            <person name="Saranga D.J."/>
            <person name="Sato H."/>
            <person name="Schaeffer S.W."/>
            <person name="Schatz M.C."/>
            <person name="Schlenke T."/>
            <person name="Schwartz R."/>
            <person name="Segarra C."/>
            <person name="Singh R.S."/>
            <person name="Sirot L."/>
            <person name="Sirota M."/>
            <person name="Sisneros N.B."/>
            <person name="Smith C.D."/>
            <person name="Smith T.F."/>
            <person name="Spieth J."/>
            <person name="Stage D.E."/>
            <person name="Stark A."/>
            <person name="Stephan W."/>
            <person name="Strausberg R.L."/>
            <person name="Strempel S."/>
            <person name="Sturgill D."/>
            <person name="Sutton G."/>
            <person name="Sutton G.G."/>
            <person name="Tao W."/>
            <person name="Teichmann S."/>
            <person name="Tobari Y.N."/>
            <person name="Tomimura Y."/>
            <person name="Tsolas J.M."/>
            <person name="Valente V.L."/>
            <person name="Venter E."/>
            <person name="Venter J.C."/>
            <person name="Vicario S."/>
            <person name="Vieira F.G."/>
            <person name="Vilella A.J."/>
            <person name="Villasante A."/>
            <person name="Walenz B."/>
            <person name="Wang J."/>
            <person name="Wasserman M."/>
            <person name="Watts T."/>
            <person name="Wilson D."/>
            <person name="Wilson R.K."/>
            <person name="Wing R.A."/>
            <person name="Wolfner M.F."/>
            <person name="Wong A."/>
            <person name="Wong G.K."/>
            <person name="Wu C.I."/>
            <person name="Wu G."/>
            <person name="Yamamoto D."/>
            <person name="Yang H.P."/>
            <person name="Yang S.P."/>
            <person name="Yorke J.A."/>
            <person name="Yoshida K."/>
            <person name="Zdobnov E."/>
            <person name="Zhang P."/>
            <person name="Zhang Y."/>
            <person name="Zimin A.V."/>
            <person name="Baldwin J."/>
            <person name="Abdouelleil A."/>
            <person name="Abdulkadir J."/>
            <person name="Abebe A."/>
            <person name="Abera B."/>
            <person name="Abreu J."/>
            <person name="Acer S.C."/>
            <person name="Aftuck L."/>
            <person name="Alexander A."/>
            <person name="An P."/>
            <person name="Anderson E."/>
            <person name="Anderson S."/>
            <person name="Arachi H."/>
            <person name="Azer M."/>
            <person name="Bachantsang P."/>
            <person name="Barry A."/>
            <person name="Bayul T."/>
            <person name="Berlin A."/>
            <person name="Bessette D."/>
            <person name="Bloom T."/>
            <person name="Blye J."/>
            <person name="Boguslavskiy L."/>
            <person name="Bonnet C."/>
            <person name="Boukhgalter B."/>
            <person name="Bourzgui I."/>
            <person name="Brown A."/>
            <person name="Cahill P."/>
            <person name="Channer S."/>
            <person name="Cheshatsang Y."/>
            <person name="Chuda L."/>
            <person name="Citroen M."/>
            <person name="Collymore A."/>
            <person name="Cooke P."/>
            <person name="Costello M."/>
            <person name="D'Aco K."/>
            <person name="Daza R."/>
            <person name="De Haan G."/>
            <person name="DeGray S."/>
            <person name="DeMaso C."/>
            <person name="Dhargay N."/>
            <person name="Dooley K."/>
            <person name="Dooley E."/>
            <person name="Doricent M."/>
            <person name="Dorje P."/>
            <person name="Dorjee K."/>
            <person name="Dupes A."/>
            <person name="Elong R."/>
            <person name="Falk J."/>
            <person name="Farina A."/>
            <person name="Faro S."/>
            <person name="Ferguson D."/>
            <person name="Fisher S."/>
            <person name="Foley C.D."/>
            <person name="Franke A."/>
            <person name="Friedrich D."/>
            <person name="Gadbois L."/>
            <person name="Gearin G."/>
            <person name="Gearin C.R."/>
            <person name="Giannoukos G."/>
            <person name="Goode T."/>
            <person name="Graham J."/>
            <person name="Grandbois E."/>
            <person name="Grewal S."/>
            <person name="Gyaltsen K."/>
            <person name="Hafez N."/>
            <person name="Hagos B."/>
            <person name="Hall J."/>
            <person name="Henson C."/>
            <person name="Hollinger A."/>
            <person name="Honan T."/>
            <person name="Huard M.D."/>
            <person name="Hughes L."/>
            <person name="Hurhula B."/>
            <person name="Husby M.E."/>
            <person name="Kamat A."/>
            <person name="Kanga B."/>
            <person name="Kashin S."/>
            <person name="Khazanovich D."/>
            <person name="Kisner P."/>
            <person name="Lance K."/>
            <person name="Lara M."/>
            <person name="Lee W."/>
            <person name="Lennon N."/>
            <person name="Letendre F."/>
            <person name="LeVine R."/>
            <person name="Lipovsky A."/>
            <person name="Liu X."/>
            <person name="Liu J."/>
            <person name="Liu S."/>
            <person name="Lokyitsang T."/>
            <person name="Lokyitsang Y."/>
            <person name="Lubonja R."/>
            <person name="Lui A."/>
            <person name="MacDonald P."/>
            <person name="Magnisalis V."/>
            <person name="Maru K."/>
            <person name="Matthews C."/>
            <person name="McCusker W."/>
            <person name="McDonough S."/>
            <person name="Mehta T."/>
            <person name="Meldrim J."/>
            <person name="Meneus L."/>
            <person name="Mihai O."/>
            <person name="Mihalev A."/>
            <person name="Mihova T."/>
            <person name="Mittelman R."/>
            <person name="Mlenga V."/>
            <person name="Montmayeur A."/>
            <person name="Mulrain L."/>
            <person name="Navidi A."/>
            <person name="Naylor J."/>
            <person name="Negash T."/>
            <person name="Nguyen T."/>
            <person name="Nguyen N."/>
            <person name="Nicol R."/>
            <person name="Norbu C."/>
            <person name="Norbu N."/>
            <person name="Novod N."/>
            <person name="O'Neill B."/>
            <person name="Osman S."/>
            <person name="Markiewicz E."/>
            <person name="Oyono O.L."/>
            <person name="Patti C."/>
            <person name="Phunkhang P."/>
            <person name="Pierre F."/>
            <person name="Priest M."/>
            <person name="Raghuraman S."/>
            <person name="Rege F."/>
            <person name="Reyes R."/>
            <person name="Rise C."/>
            <person name="Rogov P."/>
            <person name="Ross K."/>
            <person name="Ryan E."/>
            <person name="Settipalli S."/>
            <person name="Shea T."/>
            <person name="Sherpa N."/>
            <person name="Shi L."/>
            <person name="Shih D."/>
            <person name="Sparrow T."/>
            <person name="Spaulding J."/>
            <person name="Stalker J."/>
            <person name="Stange-Thomann N."/>
            <person name="Stavropoulos S."/>
            <person name="Stone C."/>
            <person name="Strader C."/>
            <person name="Tesfaye S."/>
            <person name="Thomson T."/>
            <person name="Thoulutsang Y."/>
            <person name="Thoulutsang D."/>
            <person name="Topham K."/>
            <person name="Topping I."/>
            <person name="Tsamla T."/>
            <person name="Vassiliev H."/>
            <person name="Vo A."/>
            <person name="Wangchuk T."/>
            <person name="Wangdi T."/>
            <person name="Weiand M."/>
            <person name="Wilkinson J."/>
            <person name="Wilson A."/>
            <person name="Yadav S."/>
            <person name="Young G."/>
            <person name="Yu Q."/>
            <person name="Zembek L."/>
            <person name="Zhong D."/>
            <person name="Zimmer A."/>
            <person name="Zwirko Z."/>
            <person name="Jaffe D.B."/>
            <person name="Alvarez P."/>
            <person name="Brockman W."/>
            <person name="Butler J."/>
            <person name="Chin C."/>
            <person name="Gnerre S."/>
            <person name="Grabherr M."/>
            <person name="Kleber M."/>
            <person name="Mauceli E."/>
            <person name="MacCallum I."/>
        </authorList>
    </citation>
    <scope>NUCLEOTIDE SEQUENCE [LARGE SCALE GENOMIC DNA]</scope>
    <source>
        <strain evidence="15">Tucson 15010-1051.87</strain>
    </source>
</reference>
<dbReference type="EC" id="1.2.1.84" evidence="11"/>
<evidence type="ECO:0000256" key="1">
    <source>
        <dbReference type="ARBA" id="ARBA00004141"/>
    </source>
</evidence>
<dbReference type="AlphaFoldDB" id="B4LXG9"/>
<dbReference type="PANTHER" id="PTHR11011">
    <property type="entry name" value="MALE STERILITY PROTEIN 2-RELATED"/>
    <property type="match status" value="1"/>
</dbReference>
<dbReference type="CDD" id="cd09071">
    <property type="entry name" value="FAR_C"/>
    <property type="match status" value="1"/>
</dbReference>
<dbReference type="HOGENOM" id="CLU_024661_0_2_1"/>
<evidence type="ECO:0000313" key="14">
    <source>
        <dbReference type="EMBL" id="EDW67847.2"/>
    </source>
</evidence>
<accession>B4LXG9</accession>
<comment type="subcellular location">
    <subcellularLocation>
        <location evidence="1">Membrane</location>
        <topology evidence="1">Multi-pass membrane protein</topology>
    </subcellularLocation>
</comment>
<sequence>MDVDNEETSEMQHFYKDKTIFITGGSGFLGKVIIEKLLRTTDVKRIYVLIRAKRGQDMLERLASWKEDGVFELLLKSDANCWERITPIAGDCQEPDLGINESDRQLLLEQVQLVVHGAATVRFVEPLHLALDINTRATRLMLQLAKQMRRLEAYVHVSTAFSNCVIQRINECFYPEHLTCSADAALALREKLSDELIDNMTPALLGRFPNTYTYTKALAEQLVQTEAGDLPLCIFRPGIIIGSYKEPVSGWIDNIYGPIAILLGTACGILRIFRVNVHAQANMVPVDYCANLTLASAWQTAKADAAGKRKSIGTAAPAAQLLAPPIYNYVPSDLNMLTWGDFKRKAESLGHMYPLTKMIWLPFLHTTTTPWLFKLAAFFYHILPGYCIDVVLRLRGRRPRMLKLYEKIHKNVEVLSPFVDSNWYFETRNTQQLRQRLSAQDQQLFEFDMSSLDWDDYFYRALGGMRIYLAKEEPGDESLQRGKRKLIRFYILHRLLQFVLCSGAAAILWSLLKLLVRF</sequence>
<evidence type="ECO:0000259" key="12">
    <source>
        <dbReference type="Pfam" id="PF03015"/>
    </source>
</evidence>
<comment type="similarity">
    <text evidence="2 11">Belongs to the fatty acyl-CoA reductase family.</text>
</comment>
<evidence type="ECO:0000256" key="7">
    <source>
        <dbReference type="ARBA" id="ARBA00023002"/>
    </source>
</evidence>
<evidence type="ECO:0000256" key="10">
    <source>
        <dbReference type="ARBA" id="ARBA00052530"/>
    </source>
</evidence>